<evidence type="ECO:0000313" key="2">
    <source>
        <dbReference type="EMBL" id="KAK4025327.1"/>
    </source>
</evidence>
<dbReference type="InterPro" id="IPR036514">
    <property type="entry name" value="SGNH_hydro_sf"/>
</dbReference>
<accession>A0ABR0AJM3</accession>
<evidence type="ECO:0000256" key="1">
    <source>
        <dbReference type="SAM" id="Phobius"/>
    </source>
</evidence>
<keyword evidence="1" id="KW-0812">Transmembrane</keyword>
<dbReference type="EMBL" id="JAOYFB010000038">
    <property type="protein sequence ID" value="KAK4025327.1"/>
    <property type="molecule type" value="Genomic_DNA"/>
</dbReference>
<organism evidence="2 3">
    <name type="scientific">Daphnia magna</name>
    <dbReference type="NCBI Taxonomy" id="35525"/>
    <lineage>
        <taxon>Eukaryota</taxon>
        <taxon>Metazoa</taxon>
        <taxon>Ecdysozoa</taxon>
        <taxon>Arthropoda</taxon>
        <taxon>Crustacea</taxon>
        <taxon>Branchiopoda</taxon>
        <taxon>Diplostraca</taxon>
        <taxon>Cladocera</taxon>
        <taxon>Anomopoda</taxon>
        <taxon>Daphniidae</taxon>
        <taxon>Daphnia</taxon>
    </lineage>
</organism>
<comment type="caution">
    <text evidence="2">The sequence shown here is derived from an EMBL/GenBank/DDBJ whole genome shotgun (WGS) entry which is preliminary data.</text>
</comment>
<keyword evidence="3" id="KW-1185">Reference proteome</keyword>
<dbReference type="SUPFAM" id="SSF52266">
    <property type="entry name" value="SGNH hydrolase"/>
    <property type="match status" value="1"/>
</dbReference>
<evidence type="ECO:0000313" key="3">
    <source>
        <dbReference type="Proteomes" id="UP001234178"/>
    </source>
</evidence>
<keyword evidence="1" id="KW-1133">Transmembrane helix</keyword>
<keyword evidence="1" id="KW-0472">Membrane</keyword>
<gene>
    <name evidence="2" type="ORF">OUZ56_014401</name>
</gene>
<dbReference type="Proteomes" id="UP001234178">
    <property type="component" value="Unassembled WGS sequence"/>
</dbReference>
<protein>
    <submittedName>
        <fullName evidence="2">Uncharacterized protein</fullName>
    </submittedName>
</protein>
<reference evidence="2 3" key="1">
    <citation type="journal article" date="2023" name="Nucleic Acids Res.">
        <title>The hologenome of Daphnia magna reveals possible DNA methylation and microbiome-mediated evolution of the host genome.</title>
        <authorList>
            <person name="Chaturvedi A."/>
            <person name="Li X."/>
            <person name="Dhandapani V."/>
            <person name="Marshall H."/>
            <person name="Kissane S."/>
            <person name="Cuenca-Cambronero M."/>
            <person name="Asole G."/>
            <person name="Calvet F."/>
            <person name="Ruiz-Romero M."/>
            <person name="Marangio P."/>
            <person name="Guigo R."/>
            <person name="Rago D."/>
            <person name="Mirbahai L."/>
            <person name="Eastwood N."/>
            <person name="Colbourne J.K."/>
            <person name="Zhou J."/>
            <person name="Mallon E."/>
            <person name="Orsini L."/>
        </authorList>
    </citation>
    <scope>NUCLEOTIDE SEQUENCE [LARGE SCALE GENOMIC DNA]</scope>
    <source>
        <strain evidence="2">LRV0_1</strain>
    </source>
</reference>
<proteinExistence type="predicted"/>
<dbReference type="Gene3D" id="3.40.50.1110">
    <property type="entry name" value="SGNH hydrolase"/>
    <property type="match status" value="1"/>
</dbReference>
<feature type="transmembrane region" description="Helical" evidence="1">
    <location>
        <begin position="20"/>
        <end position="41"/>
    </location>
</feature>
<name>A0ABR0AJM3_9CRUS</name>
<sequence length="365" mass="41688">MSDFGSAVHLLVMFSSSSVAHYSLINLIVLLIITFIVALSLRCAISMELSVRFAGSNRFADDAGHDPGSRAADDYFNRRYFDIKHDLISHGDSDLFHRGRTPSSFKKYTKEDVVQCFDFLSSSRQSGNHRPMHFAFVGDSTIRQHFVSFLKWIPDYDRRTTASNSSAFAEYYFHEDRNVTSALLNNLRVSFYWRDLIREEVLADFERWTSASNDGNNPASPDLILLGITAHHVGTNDVSSSLETYVSLLEDKLLPLIKKSLAAHRRQKIVWLHQRRTVEETTPDAYGIYPDQIDKYNDEIRRVFNGTGVVIWDSINTIVEENVRACAMTAFQRWDQKIYSNCYDFIHPGFGAIALGSQLIFNHLC</sequence>